<evidence type="ECO:0000256" key="3">
    <source>
        <dbReference type="ARBA" id="ARBA00022676"/>
    </source>
</evidence>
<dbReference type="FunFam" id="3.90.550.50:FF:000001">
    <property type="entry name" value="Hexosyltransferase"/>
    <property type="match status" value="1"/>
</dbReference>
<keyword evidence="3 11" id="KW-0328">Glycosyltransferase</keyword>
<dbReference type="EC" id="2.4.1.-" evidence="11"/>
<reference evidence="12" key="1">
    <citation type="submission" date="2021-03" db="EMBL/GenBank/DDBJ databases">
        <authorList>
            <person name="Bekaert M."/>
        </authorList>
    </citation>
    <scope>NUCLEOTIDE SEQUENCE</scope>
</reference>
<sequence>MSKIKARMLPQKSYFSPAVFKLHNSEKNMIGITWQRLLRRRCLSVDRIYRNLLVTICVSLCFICFILFKQPVKLIHNNCIYCSISKNVLQDIVHDIYTNGSTTKQIVNPTNVEYIHKPLNMCDMHKGPEFLLVLVKSYAANIAQRLAIRQTWGNISNTHIKVIYLLGYYSVVQKMIDLESYTYKDVLQGHFVDIYDNNMNKTAMAYQYAVDNCINTQFLFFVDDDFFANIFKIQKYLKTIPYSHKTNLYSGFIIKYGQPCRNKSSKWYISREEYPYDIFPTYHAGGAILISMTVAKLLKTAFPYVKYIHIDDVYLGIVAMKLDIPLQKEERFDLFYTPPLRLKNIFASHGYGDHRQVLKAWDVFLATISINSFTDLH</sequence>
<dbReference type="AlphaFoldDB" id="A0A8S3S4R6"/>
<dbReference type="Proteomes" id="UP000683360">
    <property type="component" value="Unassembled WGS sequence"/>
</dbReference>
<evidence type="ECO:0000256" key="1">
    <source>
        <dbReference type="ARBA" id="ARBA00004323"/>
    </source>
</evidence>
<dbReference type="Gene3D" id="3.90.550.50">
    <property type="match status" value="1"/>
</dbReference>
<evidence type="ECO:0000256" key="8">
    <source>
        <dbReference type="ARBA" id="ARBA00023034"/>
    </source>
</evidence>
<dbReference type="PANTHER" id="PTHR11214">
    <property type="entry name" value="BETA-1,3-N-ACETYLGLUCOSAMINYLTRANSFERASE"/>
    <property type="match status" value="1"/>
</dbReference>
<evidence type="ECO:0000256" key="2">
    <source>
        <dbReference type="ARBA" id="ARBA00008661"/>
    </source>
</evidence>
<comment type="caution">
    <text evidence="12">The sequence shown here is derived from an EMBL/GenBank/DDBJ whole genome shotgun (WGS) entry which is preliminary data.</text>
</comment>
<dbReference type="GO" id="GO:0016758">
    <property type="term" value="F:hexosyltransferase activity"/>
    <property type="evidence" value="ECO:0007669"/>
    <property type="project" value="InterPro"/>
</dbReference>
<dbReference type="GO" id="GO:0008194">
    <property type="term" value="F:UDP-glycosyltransferase activity"/>
    <property type="evidence" value="ECO:0007669"/>
    <property type="project" value="TreeGrafter"/>
</dbReference>
<gene>
    <name evidence="12" type="ORF">MEDL_29206</name>
</gene>
<dbReference type="GO" id="GO:0000139">
    <property type="term" value="C:Golgi membrane"/>
    <property type="evidence" value="ECO:0007669"/>
    <property type="project" value="UniProtKB-SubCell"/>
</dbReference>
<dbReference type="InterPro" id="IPR002659">
    <property type="entry name" value="Glyco_trans_31"/>
</dbReference>
<dbReference type="Pfam" id="PF01762">
    <property type="entry name" value="Galactosyl_T"/>
    <property type="match status" value="1"/>
</dbReference>
<dbReference type="PANTHER" id="PTHR11214:SF349">
    <property type="entry name" value="BETA-1,3-GALACTOSYLTRANSFERASE BRN"/>
    <property type="match status" value="1"/>
</dbReference>
<evidence type="ECO:0000256" key="5">
    <source>
        <dbReference type="ARBA" id="ARBA00022692"/>
    </source>
</evidence>
<evidence type="ECO:0000256" key="4">
    <source>
        <dbReference type="ARBA" id="ARBA00022679"/>
    </source>
</evidence>
<dbReference type="EMBL" id="CAJPWZ010001442">
    <property type="protein sequence ID" value="CAG2215435.1"/>
    <property type="molecule type" value="Genomic_DNA"/>
</dbReference>
<feature type="transmembrane region" description="Helical" evidence="11">
    <location>
        <begin position="48"/>
        <end position="68"/>
    </location>
</feature>
<dbReference type="GO" id="GO:0006493">
    <property type="term" value="P:protein O-linked glycosylation"/>
    <property type="evidence" value="ECO:0007669"/>
    <property type="project" value="TreeGrafter"/>
</dbReference>
<evidence type="ECO:0000256" key="9">
    <source>
        <dbReference type="ARBA" id="ARBA00023136"/>
    </source>
</evidence>
<evidence type="ECO:0000256" key="6">
    <source>
        <dbReference type="ARBA" id="ARBA00022968"/>
    </source>
</evidence>
<keyword evidence="7 11" id="KW-1133">Transmembrane helix</keyword>
<evidence type="ECO:0000313" key="12">
    <source>
        <dbReference type="EMBL" id="CAG2215435.1"/>
    </source>
</evidence>
<keyword evidence="5 11" id="KW-0812">Transmembrane</keyword>
<organism evidence="12 13">
    <name type="scientific">Mytilus edulis</name>
    <name type="common">Blue mussel</name>
    <dbReference type="NCBI Taxonomy" id="6550"/>
    <lineage>
        <taxon>Eukaryota</taxon>
        <taxon>Metazoa</taxon>
        <taxon>Spiralia</taxon>
        <taxon>Lophotrochozoa</taxon>
        <taxon>Mollusca</taxon>
        <taxon>Bivalvia</taxon>
        <taxon>Autobranchia</taxon>
        <taxon>Pteriomorphia</taxon>
        <taxon>Mytilida</taxon>
        <taxon>Mytiloidea</taxon>
        <taxon>Mytilidae</taxon>
        <taxon>Mytilinae</taxon>
        <taxon>Mytilus</taxon>
    </lineage>
</organism>
<accession>A0A8S3S4R6</accession>
<comment type="similarity">
    <text evidence="2 11">Belongs to the glycosyltransferase 31 family.</text>
</comment>
<proteinExistence type="inferred from homology"/>
<keyword evidence="8 11" id="KW-0333">Golgi apparatus</keyword>
<name>A0A8S3S4R6_MYTED</name>
<evidence type="ECO:0000256" key="7">
    <source>
        <dbReference type="ARBA" id="ARBA00022989"/>
    </source>
</evidence>
<evidence type="ECO:0000256" key="11">
    <source>
        <dbReference type="RuleBase" id="RU363063"/>
    </source>
</evidence>
<keyword evidence="4 12" id="KW-0808">Transferase</keyword>
<keyword evidence="13" id="KW-1185">Reference proteome</keyword>
<keyword evidence="9 11" id="KW-0472">Membrane</keyword>
<comment type="subcellular location">
    <subcellularLocation>
        <location evidence="1 11">Golgi apparatus membrane</location>
        <topology evidence="1 11">Single-pass type II membrane protein</topology>
    </subcellularLocation>
</comment>
<keyword evidence="10" id="KW-0325">Glycoprotein</keyword>
<evidence type="ECO:0000313" key="13">
    <source>
        <dbReference type="Proteomes" id="UP000683360"/>
    </source>
</evidence>
<keyword evidence="6 11" id="KW-0735">Signal-anchor</keyword>
<protein>
    <recommendedName>
        <fullName evidence="11">Hexosyltransferase</fullName>
        <ecNumber evidence="11">2.4.1.-</ecNumber>
    </recommendedName>
</protein>
<dbReference type="OrthoDB" id="5512589at2759"/>
<evidence type="ECO:0000256" key="10">
    <source>
        <dbReference type="ARBA" id="ARBA00023180"/>
    </source>
</evidence>